<organism evidence="1 2">
    <name type="scientific">Vreelandella alkaliphila</name>
    <dbReference type="NCBI Taxonomy" id="272774"/>
    <lineage>
        <taxon>Bacteria</taxon>
        <taxon>Pseudomonadati</taxon>
        <taxon>Pseudomonadota</taxon>
        <taxon>Gammaproteobacteria</taxon>
        <taxon>Oceanospirillales</taxon>
        <taxon>Halomonadaceae</taxon>
        <taxon>Vreelandella</taxon>
    </lineage>
</organism>
<gene>
    <name evidence="1" type="ORF">SIL78_19035</name>
</gene>
<evidence type="ECO:0000313" key="1">
    <source>
        <dbReference type="EMBL" id="MDX5979648.1"/>
    </source>
</evidence>
<accession>A0AAJ2VRE1</accession>
<dbReference type="GeneID" id="303167636"/>
<proteinExistence type="predicted"/>
<evidence type="ECO:0000313" key="2">
    <source>
        <dbReference type="Proteomes" id="UP001276761"/>
    </source>
</evidence>
<protein>
    <submittedName>
        <fullName evidence="1">Uncharacterized protein</fullName>
    </submittedName>
</protein>
<dbReference type="EMBL" id="JAWXXT010000002">
    <property type="protein sequence ID" value="MDX5979648.1"/>
    <property type="molecule type" value="Genomic_DNA"/>
</dbReference>
<dbReference type="Proteomes" id="UP001276761">
    <property type="component" value="Unassembled WGS sequence"/>
</dbReference>
<name>A0AAJ2VRE1_9GAMM</name>
<dbReference type="AlphaFoldDB" id="A0AAJ2VRE1"/>
<comment type="caution">
    <text evidence="1">The sequence shown here is derived from an EMBL/GenBank/DDBJ whole genome shotgun (WGS) entry which is preliminary data.</text>
</comment>
<sequence length="195" mass="20705">MATVGTNDPTISDHLKAFIQTPDALIVGIIGEGSSRELTALWESPFENDTPGSMFSKVGGILQAGHVGGLGEGQTSKSTLNTTQVWSGTTPHNFNLVLEFYATSDAYSQVQAAIIELEKAVAPEMNEVTPGGRIPPQVSLNAGRQIIWPHCVITNVSRPLDGPIGRDGYPLEGSVTIQLQTFNTVNQSDIPATFG</sequence>
<reference evidence="1" key="1">
    <citation type="submission" date="2023-11" db="EMBL/GenBank/DDBJ databases">
        <title>MicrobeMod: A computational toolkit for identifying prokaryotic methylation and restriction-modification with nanopore sequencing.</title>
        <authorList>
            <person name="Crits-Christoph A."/>
            <person name="Kang S.C."/>
            <person name="Lee H."/>
            <person name="Ostrov N."/>
        </authorList>
    </citation>
    <scope>NUCLEOTIDE SEQUENCE</scope>
    <source>
        <strain evidence="1">ATCC BAA-953</strain>
    </source>
</reference>
<dbReference type="RefSeq" id="WP_198350050.1">
    <property type="nucleotide sequence ID" value="NZ_JABASV010000012.1"/>
</dbReference>